<dbReference type="EMBL" id="CH479179">
    <property type="protein sequence ID" value="EDW24577.1"/>
    <property type="molecule type" value="Genomic_DNA"/>
</dbReference>
<proteinExistence type="predicted"/>
<evidence type="ECO:0000256" key="1">
    <source>
        <dbReference type="SAM" id="MobiDB-lite"/>
    </source>
</evidence>
<organism evidence="3">
    <name type="scientific">Drosophila persimilis</name>
    <name type="common">Fruit fly</name>
    <dbReference type="NCBI Taxonomy" id="7234"/>
    <lineage>
        <taxon>Eukaryota</taxon>
        <taxon>Metazoa</taxon>
        <taxon>Ecdysozoa</taxon>
        <taxon>Arthropoda</taxon>
        <taxon>Hexapoda</taxon>
        <taxon>Insecta</taxon>
        <taxon>Pterygota</taxon>
        <taxon>Neoptera</taxon>
        <taxon>Endopterygota</taxon>
        <taxon>Diptera</taxon>
        <taxon>Brachycera</taxon>
        <taxon>Muscomorpha</taxon>
        <taxon>Ephydroidea</taxon>
        <taxon>Drosophilidae</taxon>
        <taxon>Drosophila</taxon>
        <taxon>Sophophora</taxon>
    </lineage>
</organism>
<name>B4G4R1_DROPE</name>
<feature type="compositionally biased region" description="Basic and acidic residues" evidence="1">
    <location>
        <begin position="22"/>
        <end position="37"/>
    </location>
</feature>
<sequence>MEQRELEAAAERLPDLIFSDNDNNHNRRRDNDNHSDNGDFSGWGCGWGSGSGSGIINPLHWQRLVLQSRRSSLCLDQASASFGGATQREHTQLRTTLGSTYPQIQSSALKAPSSS</sequence>
<feature type="region of interest" description="Disordered" evidence="1">
    <location>
        <begin position="1"/>
        <end position="43"/>
    </location>
</feature>
<feature type="region of interest" description="Disordered" evidence="1">
    <location>
        <begin position="95"/>
        <end position="115"/>
    </location>
</feature>
<dbReference type="Proteomes" id="UP000008744">
    <property type="component" value="Unassembled WGS sequence"/>
</dbReference>
<feature type="compositionally biased region" description="Basic and acidic residues" evidence="1">
    <location>
        <begin position="1"/>
        <end position="14"/>
    </location>
</feature>
<keyword evidence="3" id="KW-1185">Reference proteome</keyword>
<reference evidence="2 3" key="1">
    <citation type="journal article" date="2007" name="Nature">
        <title>Evolution of genes and genomes on the Drosophila phylogeny.</title>
        <authorList>
            <consortium name="Drosophila 12 Genomes Consortium"/>
            <person name="Clark A.G."/>
            <person name="Eisen M.B."/>
            <person name="Smith D.R."/>
            <person name="Bergman C.M."/>
            <person name="Oliver B."/>
            <person name="Markow T.A."/>
            <person name="Kaufman T.C."/>
            <person name="Kellis M."/>
            <person name="Gelbart W."/>
            <person name="Iyer V.N."/>
            <person name="Pollard D.A."/>
            <person name="Sackton T.B."/>
            <person name="Larracuente A.M."/>
            <person name="Singh N.D."/>
            <person name="Abad J.P."/>
            <person name="Abt D.N."/>
            <person name="Adryan B."/>
            <person name="Aguade M."/>
            <person name="Akashi H."/>
            <person name="Anderson W.W."/>
            <person name="Aquadro C.F."/>
            <person name="Ardell D.H."/>
            <person name="Arguello R."/>
            <person name="Artieri C.G."/>
            <person name="Barbash D.A."/>
            <person name="Barker D."/>
            <person name="Barsanti P."/>
            <person name="Batterham P."/>
            <person name="Batzoglou S."/>
            <person name="Begun D."/>
            <person name="Bhutkar A."/>
            <person name="Blanco E."/>
            <person name="Bosak S.A."/>
            <person name="Bradley R.K."/>
            <person name="Brand A.D."/>
            <person name="Brent M.R."/>
            <person name="Brooks A.N."/>
            <person name="Brown R.H."/>
            <person name="Butlin R.K."/>
            <person name="Caggese C."/>
            <person name="Calvi B.R."/>
            <person name="Bernardo de Carvalho A."/>
            <person name="Caspi A."/>
            <person name="Castrezana S."/>
            <person name="Celniker S.E."/>
            <person name="Chang J.L."/>
            <person name="Chapple C."/>
            <person name="Chatterji S."/>
            <person name="Chinwalla A."/>
            <person name="Civetta A."/>
            <person name="Clifton S.W."/>
            <person name="Comeron J.M."/>
            <person name="Costello J.C."/>
            <person name="Coyne J.A."/>
            <person name="Daub J."/>
            <person name="David R.G."/>
            <person name="Delcher A.L."/>
            <person name="Delehaunty K."/>
            <person name="Do C.B."/>
            <person name="Ebling H."/>
            <person name="Edwards K."/>
            <person name="Eickbush T."/>
            <person name="Evans J.D."/>
            <person name="Filipski A."/>
            <person name="Findeiss S."/>
            <person name="Freyhult E."/>
            <person name="Fulton L."/>
            <person name="Fulton R."/>
            <person name="Garcia A.C."/>
            <person name="Gardiner A."/>
            <person name="Garfield D.A."/>
            <person name="Garvin B.E."/>
            <person name="Gibson G."/>
            <person name="Gilbert D."/>
            <person name="Gnerre S."/>
            <person name="Godfrey J."/>
            <person name="Good R."/>
            <person name="Gotea V."/>
            <person name="Gravely B."/>
            <person name="Greenberg A.J."/>
            <person name="Griffiths-Jones S."/>
            <person name="Gross S."/>
            <person name="Guigo R."/>
            <person name="Gustafson E.A."/>
            <person name="Haerty W."/>
            <person name="Hahn M.W."/>
            <person name="Halligan D.L."/>
            <person name="Halpern A.L."/>
            <person name="Halter G.M."/>
            <person name="Han M.V."/>
            <person name="Heger A."/>
            <person name="Hillier L."/>
            <person name="Hinrichs A.S."/>
            <person name="Holmes I."/>
            <person name="Hoskins R.A."/>
            <person name="Hubisz M.J."/>
            <person name="Hultmark D."/>
            <person name="Huntley M.A."/>
            <person name="Jaffe D.B."/>
            <person name="Jagadeeshan S."/>
            <person name="Jeck W.R."/>
            <person name="Johnson J."/>
            <person name="Jones C.D."/>
            <person name="Jordan W.C."/>
            <person name="Karpen G.H."/>
            <person name="Kataoka E."/>
            <person name="Keightley P.D."/>
            <person name="Kheradpour P."/>
            <person name="Kirkness E.F."/>
            <person name="Koerich L.B."/>
            <person name="Kristiansen K."/>
            <person name="Kudrna D."/>
            <person name="Kulathinal R.J."/>
            <person name="Kumar S."/>
            <person name="Kwok R."/>
            <person name="Lander E."/>
            <person name="Langley C.H."/>
            <person name="Lapoint R."/>
            <person name="Lazzaro B.P."/>
            <person name="Lee S.J."/>
            <person name="Levesque L."/>
            <person name="Li R."/>
            <person name="Lin C.F."/>
            <person name="Lin M.F."/>
            <person name="Lindblad-Toh K."/>
            <person name="Llopart A."/>
            <person name="Long M."/>
            <person name="Low L."/>
            <person name="Lozovsky E."/>
            <person name="Lu J."/>
            <person name="Luo M."/>
            <person name="Machado C.A."/>
            <person name="Makalowski W."/>
            <person name="Marzo M."/>
            <person name="Matsuda M."/>
            <person name="Matzkin L."/>
            <person name="McAllister B."/>
            <person name="McBride C.S."/>
            <person name="McKernan B."/>
            <person name="McKernan K."/>
            <person name="Mendez-Lago M."/>
            <person name="Minx P."/>
            <person name="Mollenhauer M.U."/>
            <person name="Montooth K."/>
            <person name="Mount S.M."/>
            <person name="Mu X."/>
            <person name="Myers E."/>
            <person name="Negre B."/>
            <person name="Newfeld S."/>
            <person name="Nielsen R."/>
            <person name="Noor M.A."/>
            <person name="O'Grady P."/>
            <person name="Pachter L."/>
            <person name="Papaceit M."/>
            <person name="Parisi M.J."/>
            <person name="Parisi M."/>
            <person name="Parts L."/>
            <person name="Pedersen J.S."/>
            <person name="Pesole G."/>
            <person name="Phillippy A.M."/>
            <person name="Ponting C.P."/>
            <person name="Pop M."/>
            <person name="Porcelli D."/>
            <person name="Powell J.R."/>
            <person name="Prohaska S."/>
            <person name="Pruitt K."/>
            <person name="Puig M."/>
            <person name="Quesneville H."/>
            <person name="Ram K.R."/>
            <person name="Rand D."/>
            <person name="Rasmussen M.D."/>
            <person name="Reed L.K."/>
            <person name="Reenan R."/>
            <person name="Reily A."/>
            <person name="Remington K.A."/>
            <person name="Rieger T.T."/>
            <person name="Ritchie M.G."/>
            <person name="Robin C."/>
            <person name="Rogers Y.H."/>
            <person name="Rohde C."/>
            <person name="Rozas J."/>
            <person name="Rubenfield M.J."/>
            <person name="Ruiz A."/>
            <person name="Russo S."/>
            <person name="Salzberg S.L."/>
            <person name="Sanchez-Gracia A."/>
            <person name="Saranga D.J."/>
            <person name="Sato H."/>
            <person name="Schaeffer S.W."/>
            <person name="Schatz M.C."/>
            <person name="Schlenke T."/>
            <person name="Schwartz R."/>
            <person name="Segarra C."/>
            <person name="Singh R.S."/>
            <person name="Sirot L."/>
            <person name="Sirota M."/>
            <person name="Sisneros N.B."/>
            <person name="Smith C.D."/>
            <person name="Smith T.F."/>
            <person name="Spieth J."/>
            <person name="Stage D.E."/>
            <person name="Stark A."/>
            <person name="Stephan W."/>
            <person name="Strausberg R.L."/>
            <person name="Strempel S."/>
            <person name="Sturgill D."/>
            <person name="Sutton G."/>
            <person name="Sutton G.G."/>
            <person name="Tao W."/>
            <person name="Teichmann S."/>
            <person name="Tobari Y.N."/>
            <person name="Tomimura Y."/>
            <person name="Tsolas J.M."/>
            <person name="Valente V.L."/>
            <person name="Venter E."/>
            <person name="Venter J.C."/>
            <person name="Vicario S."/>
            <person name="Vieira F.G."/>
            <person name="Vilella A.J."/>
            <person name="Villasante A."/>
            <person name="Walenz B."/>
            <person name="Wang J."/>
            <person name="Wasserman M."/>
            <person name="Watts T."/>
            <person name="Wilson D."/>
            <person name="Wilson R.K."/>
            <person name="Wing R.A."/>
            <person name="Wolfner M.F."/>
            <person name="Wong A."/>
            <person name="Wong G.K."/>
            <person name="Wu C.I."/>
            <person name="Wu G."/>
            <person name="Yamamoto D."/>
            <person name="Yang H.P."/>
            <person name="Yang S.P."/>
            <person name="Yorke J.A."/>
            <person name="Yoshida K."/>
            <person name="Zdobnov E."/>
            <person name="Zhang P."/>
            <person name="Zhang Y."/>
            <person name="Zimin A.V."/>
            <person name="Baldwin J."/>
            <person name="Abdouelleil A."/>
            <person name="Abdulkadir J."/>
            <person name="Abebe A."/>
            <person name="Abera B."/>
            <person name="Abreu J."/>
            <person name="Acer S.C."/>
            <person name="Aftuck L."/>
            <person name="Alexander A."/>
            <person name="An P."/>
            <person name="Anderson E."/>
            <person name="Anderson S."/>
            <person name="Arachi H."/>
            <person name="Azer M."/>
            <person name="Bachantsang P."/>
            <person name="Barry A."/>
            <person name="Bayul T."/>
            <person name="Berlin A."/>
            <person name="Bessette D."/>
            <person name="Bloom T."/>
            <person name="Blye J."/>
            <person name="Boguslavskiy L."/>
            <person name="Bonnet C."/>
            <person name="Boukhgalter B."/>
            <person name="Bourzgui I."/>
            <person name="Brown A."/>
            <person name="Cahill P."/>
            <person name="Channer S."/>
            <person name="Cheshatsang Y."/>
            <person name="Chuda L."/>
            <person name="Citroen M."/>
            <person name="Collymore A."/>
            <person name="Cooke P."/>
            <person name="Costello M."/>
            <person name="D'Aco K."/>
            <person name="Daza R."/>
            <person name="De Haan G."/>
            <person name="DeGray S."/>
            <person name="DeMaso C."/>
            <person name="Dhargay N."/>
            <person name="Dooley K."/>
            <person name="Dooley E."/>
            <person name="Doricent M."/>
            <person name="Dorje P."/>
            <person name="Dorjee K."/>
            <person name="Dupes A."/>
            <person name="Elong R."/>
            <person name="Falk J."/>
            <person name="Farina A."/>
            <person name="Faro S."/>
            <person name="Ferguson D."/>
            <person name="Fisher S."/>
            <person name="Foley C.D."/>
            <person name="Franke A."/>
            <person name="Friedrich D."/>
            <person name="Gadbois L."/>
            <person name="Gearin G."/>
            <person name="Gearin C.R."/>
            <person name="Giannoukos G."/>
            <person name="Goode T."/>
            <person name="Graham J."/>
            <person name="Grandbois E."/>
            <person name="Grewal S."/>
            <person name="Gyaltsen K."/>
            <person name="Hafez N."/>
            <person name="Hagos B."/>
            <person name="Hall J."/>
            <person name="Henson C."/>
            <person name="Hollinger A."/>
            <person name="Honan T."/>
            <person name="Huard M.D."/>
            <person name="Hughes L."/>
            <person name="Hurhula B."/>
            <person name="Husby M.E."/>
            <person name="Kamat A."/>
            <person name="Kanga B."/>
            <person name="Kashin S."/>
            <person name="Khazanovich D."/>
            <person name="Kisner P."/>
            <person name="Lance K."/>
            <person name="Lara M."/>
            <person name="Lee W."/>
            <person name="Lennon N."/>
            <person name="Letendre F."/>
            <person name="LeVine R."/>
            <person name="Lipovsky A."/>
            <person name="Liu X."/>
            <person name="Liu J."/>
            <person name="Liu S."/>
            <person name="Lokyitsang T."/>
            <person name="Lokyitsang Y."/>
            <person name="Lubonja R."/>
            <person name="Lui A."/>
            <person name="MacDonald P."/>
            <person name="Magnisalis V."/>
            <person name="Maru K."/>
            <person name="Matthews C."/>
            <person name="McCusker W."/>
            <person name="McDonough S."/>
            <person name="Mehta T."/>
            <person name="Meldrim J."/>
            <person name="Meneus L."/>
            <person name="Mihai O."/>
            <person name="Mihalev A."/>
            <person name="Mihova T."/>
            <person name="Mittelman R."/>
            <person name="Mlenga V."/>
            <person name="Montmayeur A."/>
            <person name="Mulrain L."/>
            <person name="Navidi A."/>
            <person name="Naylor J."/>
            <person name="Negash T."/>
            <person name="Nguyen T."/>
            <person name="Nguyen N."/>
            <person name="Nicol R."/>
            <person name="Norbu C."/>
            <person name="Norbu N."/>
            <person name="Novod N."/>
            <person name="O'Neill B."/>
            <person name="Osman S."/>
            <person name="Markiewicz E."/>
            <person name="Oyono O.L."/>
            <person name="Patti C."/>
            <person name="Phunkhang P."/>
            <person name="Pierre F."/>
            <person name="Priest M."/>
            <person name="Raghuraman S."/>
            <person name="Rege F."/>
            <person name="Reyes R."/>
            <person name="Rise C."/>
            <person name="Rogov P."/>
            <person name="Ross K."/>
            <person name="Ryan E."/>
            <person name="Settipalli S."/>
            <person name="Shea T."/>
            <person name="Sherpa N."/>
            <person name="Shi L."/>
            <person name="Shih D."/>
            <person name="Sparrow T."/>
            <person name="Spaulding J."/>
            <person name="Stalker J."/>
            <person name="Stange-Thomann N."/>
            <person name="Stavropoulos S."/>
            <person name="Stone C."/>
            <person name="Strader C."/>
            <person name="Tesfaye S."/>
            <person name="Thomson T."/>
            <person name="Thoulutsang Y."/>
            <person name="Thoulutsang D."/>
            <person name="Topham K."/>
            <person name="Topping I."/>
            <person name="Tsamla T."/>
            <person name="Vassiliev H."/>
            <person name="Vo A."/>
            <person name="Wangchuk T."/>
            <person name="Wangdi T."/>
            <person name="Weiand M."/>
            <person name="Wilkinson J."/>
            <person name="Wilson A."/>
            <person name="Yadav S."/>
            <person name="Young G."/>
            <person name="Yu Q."/>
            <person name="Zembek L."/>
            <person name="Zhong D."/>
            <person name="Zimmer A."/>
            <person name="Zwirko Z."/>
            <person name="Jaffe D.B."/>
            <person name="Alvarez P."/>
            <person name="Brockman W."/>
            <person name="Butler J."/>
            <person name="Chin C."/>
            <person name="Gnerre S."/>
            <person name="Grabherr M."/>
            <person name="Kleber M."/>
            <person name="Mauceli E."/>
            <person name="MacCallum I."/>
        </authorList>
    </citation>
    <scope>NUCLEOTIDE SEQUENCE [LARGE SCALE GENOMIC DNA]</scope>
    <source>
        <strain evidence="3">MSH-3 / Tucson 14011-0111.49</strain>
    </source>
</reference>
<dbReference type="AlphaFoldDB" id="B4G4R1"/>
<protein>
    <submittedName>
        <fullName evidence="2">GL23324</fullName>
    </submittedName>
</protein>
<evidence type="ECO:0000313" key="3">
    <source>
        <dbReference type="Proteomes" id="UP000008744"/>
    </source>
</evidence>
<evidence type="ECO:0000313" key="2">
    <source>
        <dbReference type="EMBL" id="EDW24577.1"/>
    </source>
</evidence>
<accession>B4G4R1</accession>
<dbReference type="HOGENOM" id="CLU_2111386_0_0_1"/>
<gene>
    <name evidence="2" type="primary">Dper\GL23324</name>
    <name evidence="2" type="ORF">Dper_GL23324</name>
</gene>